<dbReference type="RefSeq" id="XP_018227379.1">
    <property type="nucleotide sequence ID" value="XM_018369110.1"/>
</dbReference>
<gene>
    <name evidence="7" type="ORF">T552_00495</name>
</gene>
<keyword evidence="4 5" id="KW-0560">Oxidoreductase</keyword>
<dbReference type="OrthoDB" id="44061at2759"/>
<evidence type="ECO:0000256" key="3">
    <source>
        <dbReference type="ARBA" id="ARBA00022833"/>
    </source>
</evidence>
<dbReference type="EC" id="1.8.4.12" evidence="5"/>
<dbReference type="SUPFAM" id="SSF51316">
    <property type="entry name" value="Mss4-like"/>
    <property type="match status" value="1"/>
</dbReference>
<dbReference type="GO" id="GO:0005739">
    <property type="term" value="C:mitochondrion"/>
    <property type="evidence" value="ECO:0007669"/>
    <property type="project" value="EnsemblFungi"/>
</dbReference>
<dbReference type="Proteomes" id="UP000054454">
    <property type="component" value="Unassembled WGS sequence"/>
</dbReference>
<dbReference type="GO" id="GO:0046872">
    <property type="term" value="F:metal ion binding"/>
    <property type="evidence" value="ECO:0007669"/>
    <property type="project" value="UniProtKB-KW"/>
</dbReference>
<keyword evidence="8" id="KW-1185">Reference proteome</keyword>
<evidence type="ECO:0000313" key="8">
    <source>
        <dbReference type="Proteomes" id="UP000054454"/>
    </source>
</evidence>
<keyword evidence="3 5" id="KW-0862">Zinc</keyword>
<name>A0A0W4ZQZ7_PNEC8</name>
<dbReference type="PANTHER" id="PTHR46081">
    <property type="entry name" value="PEPTIDE METHIONINE SULFOXIDE REDUCTASE 2"/>
    <property type="match status" value="1"/>
</dbReference>
<evidence type="ECO:0000256" key="5">
    <source>
        <dbReference type="RuleBase" id="RU365044"/>
    </source>
</evidence>
<dbReference type="InterPro" id="IPR028427">
    <property type="entry name" value="Met_Sox_Rdtase_MsrB"/>
</dbReference>
<evidence type="ECO:0000313" key="7">
    <source>
        <dbReference type="EMBL" id="KTW30783.1"/>
    </source>
</evidence>
<dbReference type="GeneID" id="28935312"/>
<dbReference type="EMBL" id="LFVZ01000002">
    <property type="protein sequence ID" value="KTW30783.1"/>
    <property type="molecule type" value="Genomic_DNA"/>
</dbReference>
<feature type="domain" description="MsrB" evidence="6">
    <location>
        <begin position="9"/>
        <end position="133"/>
    </location>
</feature>
<comment type="catalytic activity">
    <reaction evidence="5">
        <text>L-methionyl-[protein] + [thioredoxin]-disulfide + H2O = L-methionyl-(R)-S-oxide-[protein] + [thioredoxin]-dithiol</text>
        <dbReference type="Rhea" id="RHEA:24164"/>
        <dbReference type="Rhea" id="RHEA-COMP:10698"/>
        <dbReference type="Rhea" id="RHEA-COMP:10700"/>
        <dbReference type="Rhea" id="RHEA-COMP:12313"/>
        <dbReference type="Rhea" id="RHEA-COMP:12314"/>
        <dbReference type="ChEBI" id="CHEBI:15377"/>
        <dbReference type="ChEBI" id="CHEBI:16044"/>
        <dbReference type="ChEBI" id="CHEBI:29950"/>
        <dbReference type="ChEBI" id="CHEBI:45764"/>
        <dbReference type="ChEBI" id="CHEBI:50058"/>
        <dbReference type="EC" id="1.8.4.12"/>
    </reaction>
</comment>
<proteinExistence type="inferred from homology"/>
<keyword evidence="2 5" id="KW-0479">Metal-binding</keyword>
<reference evidence="8" key="1">
    <citation type="journal article" date="2016" name="Nat. Commun.">
        <title>Genome analysis of three Pneumocystis species reveals adaptation mechanisms to life exclusively in mammalian hosts.</title>
        <authorList>
            <person name="Ma L."/>
            <person name="Chen Z."/>
            <person name="Huang D.W."/>
            <person name="Kutty G."/>
            <person name="Ishihara M."/>
            <person name="Wang H."/>
            <person name="Abouelleil A."/>
            <person name="Bishop L."/>
            <person name="Davey E."/>
            <person name="Deng R."/>
            <person name="Deng X."/>
            <person name="Fan L."/>
            <person name="Fantoni G."/>
            <person name="Fitzgerald M."/>
            <person name="Gogineni E."/>
            <person name="Goldberg J.M."/>
            <person name="Handley G."/>
            <person name="Hu X."/>
            <person name="Huber C."/>
            <person name="Jiao X."/>
            <person name="Jones K."/>
            <person name="Levin J.Z."/>
            <person name="Liu Y."/>
            <person name="Macdonald P."/>
            <person name="Melnikov A."/>
            <person name="Raley C."/>
            <person name="Sassi M."/>
            <person name="Sherman B.T."/>
            <person name="Song X."/>
            <person name="Sykes S."/>
            <person name="Tran B."/>
            <person name="Walsh L."/>
            <person name="Xia Y."/>
            <person name="Yang J."/>
            <person name="Young S."/>
            <person name="Zeng Q."/>
            <person name="Zheng X."/>
            <person name="Stephens R."/>
            <person name="Nusbaum C."/>
            <person name="Birren B.W."/>
            <person name="Azadi P."/>
            <person name="Lempicki R.A."/>
            <person name="Cuomo C.A."/>
            <person name="Kovacs J.A."/>
        </authorList>
    </citation>
    <scope>NUCLEOTIDE SEQUENCE [LARGE SCALE GENOMIC DNA]</scope>
    <source>
        <strain evidence="8">B80</strain>
    </source>
</reference>
<evidence type="ECO:0000256" key="1">
    <source>
        <dbReference type="ARBA" id="ARBA00007174"/>
    </source>
</evidence>
<evidence type="ECO:0000259" key="6">
    <source>
        <dbReference type="PROSITE" id="PS51790"/>
    </source>
</evidence>
<dbReference type="GO" id="GO:0033743">
    <property type="term" value="F:peptide-methionine (R)-S-oxide reductase activity"/>
    <property type="evidence" value="ECO:0007669"/>
    <property type="project" value="UniProtKB-EC"/>
</dbReference>
<dbReference type="GO" id="GO:0030091">
    <property type="term" value="P:protein repair"/>
    <property type="evidence" value="ECO:0007669"/>
    <property type="project" value="InterPro"/>
</dbReference>
<organism evidence="7 8">
    <name type="scientific">Pneumocystis carinii (strain B80)</name>
    <name type="common">Rat pneumocystis pneumonia agent</name>
    <name type="synonym">Pneumocystis carinii f. sp. carinii</name>
    <dbReference type="NCBI Taxonomy" id="1408658"/>
    <lineage>
        <taxon>Eukaryota</taxon>
        <taxon>Fungi</taxon>
        <taxon>Dikarya</taxon>
        <taxon>Ascomycota</taxon>
        <taxon>Taphrinomycotina</taxon>
        <taxon>Pneumocystomycetes</taxon>
        <taxon>Pneumocystaceae</taxon>
        <taxon>Pneumocystis</taxon>
    </lineage>
</organism>
<dbReference type="PANTHER" id="PTHR46081:SF8">
    <property type="entry name" value="PEPTIDE METHIONINE SULFOXIDE REDUCTASE 2"/>
    <property type="match status" value="1"/>
</dbReference>
<dbReference type="Pfam" id="PF01641">
    <property type="entry name" value="SelR"/>
    <property type="match status" value="1"/>
</dbReference>
<comment type="similarity">
    <text evidence="1 5">Belongs to the MsrB Met sulfoxide reductase family.</text>
</comment>
<evidence type="ECO:0000256" key="4">
    <source>
        <dbReference type="ARBA" id="ARBA00023002"/>
    </source>
</evidence>
<accession>A0A0W4ZQZ7</accession>
<dbReference type="NCBIfam" id="TIGR00357">
    <property type="entry name" value="peptide-methionine (R)-S-oxide reductase MsrB"/>
    <property type="match status" value="1"/>
</dbReference>
<dbReference type="VEuPathDB" id="FungiDB:T552_00495"/>
<protein>
    <recommendedName>
        <fullName evidence="5">Peptide-methionine (R)-S-oxide reductase</fullName>
        <ecNumber evidence="5">1.8.4.12</ecNumber>
    </recommendedName>
</protein>
<dbReference type="Gene3D" id="2.170.150.20">
    <property type="entry name" value="Peptide methionine sulfoxide reductase"/>
    <property type="match status" value="1"/>
</dbReference>
<comment type="caution">
    <text evidence="7">The sequence shown here is derived from an EMBL/GenBank/DDBJ whole genome shotgun (WGS) entry which is preliminary data.</text>
</comment>
<dbReference type="GO" id="GO:0034599">
    <property type="term" value="P:cellular response to oxidative stress"/>
    <property type="evidence" value="ECO:0007669"/>
    <property type="project" value="EnsemblFungi"/>
</dbReference>
<dbReference type="PROSITE" id="PS51790">
    <property type="entry name" value="MSRB"/>
    <property type="match status" value="1"/>
</dbReference>
<dbReference type="InterPro" id="IPR011057">
    <property type="entry name" value="Mss4-like_sf"/>
</dbReference>
<sequence>MRFPIRKSAEEWKKILCSERYKVLREKYTEPAGSGEYDSHYPSEGVYICAGCESPLYKAETKFKSGCGWPSFYESIENSVDRVPDLSGGRVRTEILCSQCGGHLGHVFKGEGFDVPTDERHCVNSLSVIYKNIEKKNV</sequence>
<dbReference type="InterPro" id="IPR002579">
    <property type="entry name" value="Met_Sox_Rdtase_MsrB_dom"/>
</dbReference>
<evidence type="ECO:0000256" key="2">
    <source>
        <dbReference type="ARBA" id="ARBA00022723"/>
    </source>
</evidence>
<comment type="cofactor">
    <cofactor evidence="5">
        <name>Zn(2+)</name>
        <dbReference type="ChEBI" id="CHEBI:29105"/>
    </cofactor>
    <text evidence="5">Binds 1 zinc ion per subunit.</text>
</comment>
<dbReference type="AlphaFoldDB" id="A0A0W4ZQZ7"/>